<evidence type="ECO:0000313" key="4">
    <source>
        <dbReference type="Proteomes" id="UP000324091"/>
    </source>
</evidence>
<dbReference type="PANTHER" id="PTHR21562">
    <property type="entry name" value="NOTUM-RELATED"/>
    <property type="match status" value="1"/>
</dbReference>
<dbReference type="GO" id="GO:1990699">
    <property type="term" value="F:palmitoleyl hydrolase activity"/>
    <property type="evidence" value="ECO:0007669"/>
    <property type="project" value="TreeGrafter"/>
</dbReference>
<dbReference type="AlphaFoldDB" id="A0A5C6MXM0"/>
<evidence type="ECO:0000256" key="2">
    <source>
        <dbReference type="SAM" id="MobiDB-lite"/>
    </source>
</evidence>
<dbReference type="Proteomes" id="UP000324091">
    <property type="component" value="Chromosome 6"/>
</dbReference>
<name>A0A5C6MXM0_9TELE</name>
<feature type="region of interest" description="Disordered" evidence="2">
    <location>
        <begin position="31"/>
        <end position="66"/>
    </location>
</feature>
<evidence type="ECO:0000256" key="1">
    <source>
        <dbReference type="ARBA" id="ARBA00010213"/>
    </source>
</evidence>
<reference evidence="3 4" key="1">
    <citation type="submission" date="2019-04" db="EMBL/GenBank/DDBJ databases">
        <title>Chromosome genome assembly for Takifugu flavidus.</title>
        <authorList>
            <person name="Xiao S."/>
        </authorList>
    </citation>
    <scope>NUCLEOTIDE SEQUENCE [LARGE SCALE GENOMIC DNA]</scope>
    <source>
        <strain evidence="3">HTHZ2018</strain>
        <tissue evidence="3">Muscle</tissue>
    </source>
</reference>
<dbReference type="EMBL" id="RHFK02000019">
    <property type="protein sequence ID" value="TWW59595.1"/>
    <property type="molecule type" value="Genomic_DNA"/>
</dbReference>
<comment type="caution">
    <text evidence="3">The sequence shown here is derived from an EMBL/GenBank/DDBJ whole genome shotgun (WGS) entry which is preliminary data.</text>
</comment>
<keyword evidence="4" id="KW-1185">Reference proteome</keyword>
<organism evidence="3 4">
    <name type="scientific">Takifugu flavidus</name>
    <name type="common">sansaifugu</name>
    <dbReference type="NCBI Taxonomy" id="433684"/>
    <lineage>
        <taxon>Eukaryota</taxon>
        <taxon>Metazoa</taxon>
        <taxon>Chordata</taxon>
        <taxon>Craniata</taxon>
        <taxon>Vertebrata</taxon>
        <taxon>Euteleostomi</taxon>
        <taxon>Actinopterygii</taxon>
        <taxon>Neopterygii</taxon>
        <taxon>Teleostei</taxon>
        <taxon>Neoteleostei</taxon>
        <taxon>Acanthomorphata</taxon>
        <taxon>Eupercaria</taxon>
        <taxon>Tetraodontiformes</taxon>
        <taxon>Tetradontoidea</taxon>
        <taxon>Tetraodontidae</taxon>
        <taxon>Takifugu</taxon>
    </lineage>
</organism>
<protein>
    <submittedName>
        <fullName evidence="3">Palmitoleoyl-protein carboxylesterase notum1a</fullName>
    </submittedName>
</protein>
<proteinExistence type="inferred from homology"/>
<dbReference type="Pfam" id="PF03283">
    <property type="entry name" value="PAE"/>
    <property type="match status" value="2"/>
</dbReference>
<sequence>MMGLNGFVFVDSGCNELLRCVPRALLPADALHPHERSGGGEDSSRSSGSNSAAHLQPPGGAESIPLDLTPVKAKADDFLAQLENLAQSLYTCSSHKLDEDMRLQFLKNDSVTCNDGSPAGYYIRESKSSKRWLLLLEGGWYCFSKHSCDYRMKTTRALMSSSPWPQTRKGTGILSPKPEENPYWWNANMVFLPYCSSDLWSGTKPKTEDSGYAFMGSLIIKEVVNELLSKGLDKAKVLLLAGISAGGVGVLVNVDRVEEQLRSQGHQGVQVRGLSDSGWILQREQYKQGDCTHVLSCGPNDMVKIGFRYWGAAVPEVCRQSHIGAEWNCFFGPIIYPTIKSPTFVVRWLFDQAQMTISNVDMTGGVITEGQWNYMHSIGQETKTTVQHALAVFAPACLAHELITRTCCTLSGGCGFVLMGVMRNWALGCLLLPFIHVMAAGTLKAKETDLDMKLHFLRNNSVTCNDGSPAGYYIRESKGSPRWLLFLEGGWYCISKDTCDYRFQTMKTLMGSSSWSQTRRGRGILSPKPEENPYWWDSNMVRLIQLSCSFLPYCSSDVWSGTRPKMENDDFAFLGALIIKEVVKELLSKGLDQAEVLILTGSSAGGIGVLVNVDHVAEQLQTLGHQAVQVRGLSDSGWILDRKNYKFGDCLHVLNCGPIDSVKKGIRQWRTIMPEICRRAHIGEEWKCFFGYKIYPTLKSPVFVMEWLFDQAQLMVFNVTLTGQPFLQGEWNYLQSLGTELKSTLLHVSAAFAPSCLAHELINSNSWIDVQVKGTSLPAALHCWDQNLQGNTHINGNRAPSCPQHVIDSCLWPQCNPTCPQIYDQQSGQEISIEQFLEYMEDDVMKIATQQGMLTRDEEWLLS</sequence>
<feature type="compositionally biased region" description="Basic and acidic residues" evidence="2">
    <location>
        <begin position="31"/>
        <end position="44"/>
    </location>
</feature>
<evidence type="ECO:0000313" key="3">
    <source>
        <dbReference type="EMBL" id="TWW59595.1"/>
    </source>
</evidence>
<gene>
    <name evidence="3" type="ORF">D4764_06G0011250</name>
</gene>
<dbReference type="PANTHER" id="PTHR21562:SF7">
    <property type="entry name" value="PALMITOLEOYL-PROTEIN CARBOXYLESTERASE NOTUM"/>
    <property type="match status" value="1"/>
</dbReference>
<dbReference type="GO" id="GO:0090090">
    <property type="term" value="P:negative regulation of canonical Wnt signaling pathway"/>
    <property type="evidence" value="ECO:0007669"/>
    <property type="project" value="TreeGrafter"/>
</dbReference>
<dbReference type="InterPro" id="IPR004963">
    <property type="entry name" value="PAE/NOTUM"/>
</dbReference>
<comment type="similarity">
    <text evidence="1">Belongs to the pectinacetylesterase family. Notum subfamily.</text>
</comment>
<accession>A0A5C6MXM0</accession>